<evidence type="ECO:0000313" key="2">
    <source>
        <dbReference type="Proteomes" id="UP000003980"/>
    </source>
</evidence>
<sequence>MGGTSQWDTPGVYYADLTLGGRVVMVKLLVQEREDSTATHVRYLYTTDPSLSGEEACRAGDRQQQLLDFT</sequence>
<dbReference type="HOGENOM" id="CLU_2748266_0_0_2"/>
<protein>
    <submittedName>
        <fullName evidence="1">Uncharacterized protein</fullName>
    </submittedName>
</protein>
<keyword evidence="2" id="KW-1185">Reference proteome</keyword>
<dbReference type="RefSeq" id="WP_009075806.1">
    <property type="nucleotide sequence ID" value="NZ_JH597770.1"/>
</dbReference>
<proteinExistence type="predicted"/>
<accession>H2C9T0</accession>
<dbReference type="AlphaFoldDB" id="H2C9T0"/>
<evidence type="ECO:0000313" key="1">
    <source>
        <dbReference type="EMBL" id="EHP68906.1"/>
    </source>
</evidence>
<dbReference type="Proteomes" id="UP000003980">
    <property type="component" value="Unassembled WGS sequence"/>
</dbReference>
<gene>
    <name evidence="1" type="ORF">MetMK1DRAFT_00033550</name>
</gene>
<dbReference type="EMBL" id="JH597770">
    <property type="protein sequence ID" value="EHP68906.1"/>
    <property type="molecule type" value="Genomic_DNA"/>
</dbReference>
<name>H2C9T0_9CREN</name>
<organism evidence="1 2">
    <name type="scientific">Metallosphaera yellowstonensis MK1</name>
    <dbReference type="NCBI Taxonomy" id="671065"/>
    <lineage>
        <taxon>Archaea</taxon>
        <taxon>Thermoproteota</taxon>
        <taxon>Thermoprotei</taxon>
        <taxon>Sulfolobales</taxon>
        <taxon>Sulfolobaceae</taxon>
        <taxon>Metallosphaera</taxon>
    </lineage>
</organism>
<reference evidence="1 2" key="1">
    <citation type="submission" date="2012-01" db="EMBL/GenBank/DDBJ databases">
        <title>Improved High-Quality Draft sequence of Metallosphaera yellowstonensis MK1.</title>
        <authorList>
            <consortium name="US DOE Joint Genome Institute"/>
            <person name="Lucas S."/>
            <person name="Han J."/>
            <person name="Cheng J.-F."/>
            <person name="Goodwin L."/>
            <person name="Pitluck S."/>
            <person name="Peters L."/>
            <person name="Teshima H."/>
            <person name="Detter J.C."/>
            <person name="Han C."/>
            <person name="Tapia R."/>
            <person name="Land M."/>
            <person name="Hauser L."/>
            <person name="Kyrpides N."/>
            <person name="Kozubal M."/>
            <person name="Macur R.E."/>
            <person name="Jay Z."/>
            <person name="Inskeep W."/>
            <person name="Woyke T."/>
        </authorList>
    </citation>
    <scope>NUCLEOTIDE SEQUENCE [LARGE SCALE GENOMIC DNA]</scope>
    <source>
        <strain evidence="1 2">MK1</strain>
    </source>
</reference>